<reference evidence="15 16" key="1">
    <citation type="submission" date="2022-04" db="EMBL/GenBank/DDBJ databases">
        <title>Gracilibacillus sp. isolated from saltern.</title>
        <authorList>
            <person name="Won M."/>
            <person name="Lee C.-M."/>
            <person name="Woen H.-Y."/>
            <person name="Kwon S.-W."/>
        </authorList>
    </citation>
    <scope>NUCLEOTIDE SEQUENCE [LARGE SCALE GENOMIC DNA]</scope>
    <source>
        <strain evidence="15 16">SSPM10-3</strain>
    </source>
</reference>
<feature type="binding site" evidence="11">
    <location>
        <position position="155"/>
    </location>
    <ligand>
        <name>ATP</name>
        <dbReference type="ChEBI" id="CHEBI:30616"/>
    </ligand>
</feature>
<protein>
    <recommendedName>
        <fullName evidence="11">CCA-adding enzyme</fullName>
        <ecNumber evidence="11">2.7.7.72</ecNumber>
    </recommendedName>
    <alternativeName>
        <fullName evidence="11">CCA tRNA nucleotidyltransferase</fullName>
    </alternativeName>
    <alternativeName>
        <fullName evidence="11">tRNA CCA-pyrophosphorylase</fullName>
    </alternativeName>
    <alternativeName>
        <fullName evidence="11">tRNA adenylyl-/cytidylyl- transferase</fullName>
    </alternativeName>
    <alternativeName>
        <fullName evidence="11">tRNA nucleotidyltransferase</fullName>
    </alternativeName>
    <alternativeName>
        <fullName evidence="11">tRNA-NT</fullName>
    </alternativeName>
</protein>
<dbReference type="InterPro" id="IPR002646">
    <property type="entry name" value="PolA_pol_head_dom"/>
</dbReference>
<organism evidence="15 16">
    <name type="scientific">Gracilibacillus salinarum</name>
    <dbReference type="NCBI Taxonomy" id="2932255"/>
    <lineage>
        <taxon>Bacteria</taxon>
        <taxon>Bacillati</taxon>
        <taxon>Bacillota</taxon>
        <taxon>Bacilli</taxon>
        <taxon>Bacillales</taxon>
        <taxon>Bacillaceae</taxon>
        <taxon>Gracilibacillus</taxon>
    </lineage>
</organism>
<feature type="binding site" evidence="11">
    <location>
        <position position="158"/>
    </location>
    <ligand>
        <name>CTP</name>
        <dbReference type="ChEBI" id="CHEBI:37563"/>
    </ligand>
</feature>
<evidence type="ECO:0000256" key="11">
    <source>
        <dbReference type="HAMAP-Rule" id="MF_01263"/>
    </source>
</evidence>
<dbReference type="PANTHER" id="PTHR46173:SF1">
    <property type="entry name" value="CCA TRNA NUCLEOTIDYLTRANSFERASE 1, MITOCHONDRIAL"/>
    <property type="match status" value="1"/>
</dbReference>
<dbReference type="HAMAP" id="MF_01263">
    <property type="entry name" value="CCA_bact_type3"/>
    <property type="match status" value="1"/>
</dbReference>
<evidence type="ECO:0000259" key="12">
    <source>
        <dbReference type="Pfam" id="PF01743"/>
    </source>
</evidence>
<comment type="function">
    <text evidence="11">Catalyzes the addition and repair of the essential 3'-terminal CCA sequence in tRNAs without using a nucleic acid template. Adds these three nucleotides in the order of C, C, and A to the tRNA nucleotide-73, using CTP and ATP as substrates and producing inorganic pyrophosphate. tRNA 3'-terminal CCA addition is required both for tRNA processing and repair. Also involved in tRNA surveillance by mediating tandem CCA addition to generate a CCACCA at the 3' terminus of unstable tRNAs. While stable tRNAs receive only 3'-terminal CCA, unstable tRNAs are marked with CCACCA and rapidly degraded.</text>
</comment>
<keyword evidence="6 11" id="KW-0547">Nucleotide-binding</keyword>
<evidence type="ECO:0000256" key="2">
    <source>
        <dbReference type="ARBA" id="ARBA00022679"/>
    </source>
</evidence>
<dbReference type="InterPro" id="IPR032828">
    <property type="entry name" value="PolyA_RNA-bd"/>
</dbReference>
<keyword evidence="4 11" id="KW-0548">Nucleotidyltransferase</keyword>
<keyword evidence="16" id="KW-1185">Reference proteome</keyword>
<keyword evidence="10 11" id="KW-0694">RNA-binding</keyword>
<feature type="binding site" evidence="11">
    <location>
        <position position="112"/>
    </location>
    <ligand>
        <name>ATP</name>
        <dbReference type="ChEBI" id="CHEBI:30616"/>
    </ligand>
</feature>
<evidence type="ECO:0000256" key="5">
    <source>
        <dbReference type="ARBA" id="ARBA00022723"/>
    </source>
</evidence>
<evidence type="ECO:0000259" key="13">
    <source>
        <dbReference type="Pfam" id="PF12627"/>
    </source>
</evidence>
<feature type="binding site" evidence="11">
    <location>
        <position position="164"/>
    </location>
    <ligand>
        <name>ATP</name>
        <dbReference type="ChEBI" id="CHEBI:30616"/>
    </ligand>
</feature>
<comment type="catalytic activity">
    <reaction evidence="11">
        <text>a tRNA with a 3' CCA end + 2 CTP + ATP = a tRNA with a 3' CCACCA end + 3 diphosphate</text>
        <dbReference type="Rhea" id="RHEA:76235"/>
        <dbReference type="Rhea" id="RHEA-COMP:10468"/>
        <dbReference type="Rhea" id="RHEA-COMP:18655"/>
        <dbReference type="ChEBI" id="CHEBI:30616"/>
        <dbReference type="ChEBI" id="CHEBI:33019"/>
        <dbReference type="ChEBI" id="CHEBI:37563"/>
        <dbReference type="ChEBI" id="CHEBI:83071"/>
        <dbReference type="ChEBI" id="CHEBI:195187"/>
    </reaction>
</comment>
<feature type="binding site" evidence="11">
    <location>
        <position position="155"/>
    </location>
    <ligand>
        <name>CTP</name>
        <dbReference type="ChEBI" id="CHEBI:37563"/>
    </ligand>
</feature>
<feature type="binding site" evidence="11">
    <location>
        <position position="28"/>
    </location>
    <ligand>
        <name>ATP</name>
        <dbReference type="ChEBI" id="CHEBI:30616"/>
    </ligand>
</feature>
<dbReference type="Gene3D" id="1.10.3090.10">
    <property type="entry name" value="cca-adding enzyme, domain 2"/>
    <property type="match status" value="1"/>
</dbReference>
<keyword evidence="9 11" id="KW-0460">Magnesium</keyword>
<gene>
    <name evidence="11" type="primary">cca</name>
    <name evidence="15" type="ORF">MUN87_02835</name>
</gene>
<dbReference type="Gene3D" id="1.10.246.80">
    <property type="match status" value="1"/>
</dbReference>
<comment type="catalytic activity">
    <reaction evidence="11">
        <text>a tRNA precursor + 2 CTP + ATP = a tRNA with a 3' CCA end + 3 diphosphate</text>
        <dbReference type="Rhea" id="RHEA:14433"/>
        <dbReference type="Rhea" id="RHEA-COMP:10465"/>
        <dbReference type="Rhea" id="RHEA-COMP:10468"/>
        <dbReference type="ChEBI" id="CHEBI:30616"/>
        <dbReference type="ChEBI" id="CHEBI:33019"/>
        <dbReference type="ChEBI" id="CHEBI:37563"/>
        <dbReference type="ChEBI" id="CHEBI:74896"/>
        <dbReference type="ChEBI" id="CHEBI:83071"/>
        <dbReference type="EC" id="2.7.7.72"/>
    </reaction>
</comment>
<keyword evidence="7 11" id="KW-0692">RNA repair</keyword>
<evidence type="ECO:0000313" key="16">
    <source>
        <dbReference type="Proteomes" id="UP000831537"/>
    </source>
</evidence>
<dbReference type="EMBL" id="CP095071">
    <property type="protein sequence ID" value="UOQ85860.1"/>
    <property type="molecule type" value="Genomic_DNA"/>
</dbReference>
<sequence>MTDPLFLLAQKVIKKLEAHHYRAYIVGGAVRDALLKRQVDDIDITTSALPEDIQQIFPKVIPTGLQHGTVTVRFQQTSFEVTTFRTEGKYSDFRRPDQVQFVSDLKEDLARRDFTMNAIAMDSSFQLIDPFAGIKDMECKLIRTVGDPNQRFLEDPLRMMRAIRFQSQLGFLIDQAAIQAIMRHRKWLSKIAVERIAVEWGKTITGSHFPQANQSLVDSGLIKYLPVMAGHNGIRQVMKGLDQSFTSIAAFVAYMHLQDQTVSISTWKREWKFSNQIKRDSETLYKSVVSYPANSLSWIVYQLENHLLTDFQFLFQVYHQQQWSVSYLRQQKESLPIVSRSELAVNGKDIIALFPNRQKGAWIQEILSAVEKAVVEQEVHNNKTDIREWLQNNDFQ</sequence>
<dbReference type="PANTHER" id="PTHR46173">
    <property type="entry name" value="CCA TRNA NUCLEOTIDYLTRANSFERASE 1, MITOCHONDRIAL"/>
    <property type="match status" value="1"/>
</dbReference>
<proteinExistence type="inferred from homology"/>
<evidence type="ECO:0000256" key="1">
    <source>
        <dbReference type="ARBA" id="ARBA00001946"/>
    </source>
</evidence>
<dbReference type="InterPro" id="IPR050264">
    <property type="entry name" value="Bact_CCA-adding_enz_type3_sf"/>
</dbReference>
<feature type="binding site" evidence="11">
    <location>
        <position position="28"/>
    </location>
    <ligand>
        <name>CTP</name>
        <dbReference type="ChEBI" id="CHEBI:37563"/>
    </ligand>
</feature>
<dbReference type="NCBIfam" id="NF009814">
    <property type="entry name" value="PRK13299.1"/>
    <property type="match status" value="1"/>
</dbReference>
<dbReference type="EC" id="2.7.7.72" evidence="11"/>
<dbReference type="CDD" id="cd05398">
    <property type="entry name" value="NT_ClassII-CCAase"/>
    <property type="match status" value="1"/>
</dbReference>
<keyword evidence="5 11" id="KW-0479">Metal-binding</keyword>
<keyword evidence="3 11" id="KW-0819">tRNA processing</keyword>
<feature type="binding site" evidence="11">
    <location>
        <position position="41"/>
    </location>
    <ligand>
        <name>Mg(2+)</name>
        <dbReference type="ChEBI" id="CHEBI:18420"/>
    </ligand>
</feature>
<keyword evidence="8 11" id="KW-0067">ATP-binding</keyword>
<evidence type="ECO:0000256" key="4">
    <source>
        <dbReference type="ARBA" id="ARBA00022695"/>
    </source>
</evidence>
<comment type="similarity">
    <text evidence="11">Belongs to the tRNA nucleotidyltransferase/poly(A) polymerase family. Bacterial CCA-adding enzyme type 3 subfamily.</text>
</comment>
<evidence type="ECO:0000259" key="14">
    <source>
        <dbReference type="Pfam" id="PF13735"/>
    </source>
</evidence>
<feature type="domain" description="CCA-adding enzyme C-terminal" evidence="14">
    <location>
        <begin position="250"/>
        <end position="390"/>
    </location>
</feature>
<dbReference type="Proteomes" id="UP000831537">
    <property type="component" value="Chromosome"/>
</dbReference>
<feature type="binding site" evidence="11">
    <location>
        <position position="31"/>
    </location>
    <ligand>
        <name>ATP</name>
        <dbReference type="ChEBI" id="CHEBI:30616"/>
    </ligand>
</feature>
<dbReference type="Pfam" id="PF13735">
    <property type="entry name" value="tRNA_NucTran2_2"/>
    <property type="match status" value="1"/>
</dbReference>
<feature type="binding site" evidence="11">
    <location>
        <position position="43"/>
    </location>
    <ligand>
        <name>Mg(2+)</name>
        <dbReference type="ChEBI" id="CHEBI:18420"/>
    </ligand>
</feature>
<dbReference type="Pfam" id="PF12627">
    <property type="entry name" value="PolyA_pol_RNAbd"/>
    <property type="match status" value="1"/>
</dbReference>
<evidence type="ECO:0000256" key="6">
    <source>
        <dbReference type="ARBA" id="ARBA00022741"/>
    </source>
</evidence>
<comment type="miscellaneous">
    <text evidence="11">A single active site specifically recognizes both ATP and CTP and is responsible for their addition.</text>
</comment>
<dbReference type="InterPro" id="IPR023068">
    <property type="entry name" value="CCA-adding_enz_firmicutes"/>
</dbReference>
<accession>A0ABY4GNX7</accession>
<feature type="domain" description="tRNA nucleotidyltransferase/poly(A) polymerase RNA and SrmB- binding" evidence="13">
    <location>
        <begin position="170"/>
        <end position="228"/>
    </location>
</feature>
<feature type="binding site" evidence="11">
    <location>
        <position position="161"/>
    </location>
    <ligand>
        <name>CTP</name>
        <dbReference type="ChEBI" id="CHEBI:37563"/>
    </ligand>
</feature>
<evidence type="ECO:0000313" key="15">
    <source>
        <dbReference type="EMBL" id="UOQ85860.1"/>
    </source>
</evidence>
<feature type="binding site" evidence="11">
    <location>
        <position position="112"/>
    </location>
    <ligand>
        <name>CTP</name>
        <dbReference type="ChEBI" id="CHEBI:37563"/>
    </ligand>
</feature>
<feature type="binding site" evidence="11">
    <location>
        <position position="161"/>
    </location>
    <ligand>
        <name>ATP</name>
        <dbReference type="ChEBI" id="CHEBI:30616"/>
    </ligand>
</feature>
<dbReference type="SUPFAM" id="SSF81301">
    <property type="entry name" value="Nucleotidyltransferase"/>
    <property type="match status" value="1"/>
</dbReference>
<dbReference type="InterPro" id="IPR032810">
    <property type="entry name" value="CCA-adding_enz_C"/>
</dbReference>
<feature type="binding site" evidence="11">
    <location>
        <position position="158"/>
    </location>
    <ligand>
        <name>ATP</name>
        <dbReference type="ChEBI" id="CHEBI:30616"/>
    </ligand>
</feature>
<evidence type="ECO:0000256" key="9">
    <source>
        <dbReference type="ARBA" id="ARBA00022842"/>
    </source>
</evidence>
<comment type="subunit">
    <text evidence="11">Homodimer.</text>
</comment>
<feature type="binding site" evidence="11">
    <location>
        <position position="164"/>
    </location>
    <ligand>
        <name>CTP</name>
        <dbReference type="ChEBI" id="CHEBI:37563"/>
    </ligand>
</feature>
<dbReference type="GO" id="GO:0004810">
    <property type="term" value="F:CCA tRNA nucleotidyltransferase activity"/>
    <property type="evidence" value="ECO:0007669"/>
    <property type="project" value="UniProtKB-EC"/>
</dbReference>
<evidence type="ECO:0000256" key="10">
    <source>
        <dbReference type="ARBA" id="ARBA00022884"/>
    </source>
</evidence>
<feature type="binding site" evidence="11">
    <location>
        <position position="31"/>
    </location>
    <ligand>
        <name>CTP</name>
        <dbReference type="ChEBI" id="CHEBI:37563"/>
    </ligand>
</feature>
<comment type="cofactor">
    <cofactor evidence="1 11">
        <name>Mg(2+)</name>
        <dbReference type="ChEBI" id="CHEBI:18420"/>
    </cofactor>
</comment>
<dbReference type="SUPFAM" id="SSF81891">
    <property type="entry name" value="Poly A polymerase C-terminal region-like"/>
    <property type="match status" value="1"/>
</dbReference>
<evidence type="ECO:0000256" key="7">
    <source>
        <dbReference type="ARBA" id="ARBA00022800"/>
    </source>
</evidence>
<name>A0ABY4GNX7_9BACI</name>
<keyword evidence="2 11" id="KW-0808">Transferase</keyword>
<evidence type="ECO:0000256" key="3">
    <source>
        <dbReference type="ARBA" id="ARBA00022694"/>
    </source>
</evidence>
<dbReference type="Pfam" id="PF01743">
    <property type="entry name" value="PolyA_pol"/>
    <property type="match status" value="1"/>
</dbReference>
<dbReference type="InterPro" id="IPR043519">
    <property type="entry name" value="NT_sf"/>
</dbReference>
<feature type="domain" description="Poly A polymerase head" evidence="12">
    <location>
        <begin position="23"/>
        <end position="143"/>
    </location>
</feature>
<dbReference type="Gene3D" id="3.30.460.10">
    <property type="entry name" value="Beta Polymerase, domain 2"/>
    <property type="match status" value="1"/>
</dbReference>
<evidence type="ECO:0000256" key="8">
    <source>
        <dbReference type="ARBA" id="ARBA00022840"/>
    </source>
</evidence>
<dbReference type="RefSeq" id="WP_244746133.1">
    <property type="nucleotide sequence ID" value="NZ_CP095071.1"/>
</dbReference>